<accession>A0A1J1IAM5</accession>
<organism evidence="3 4">
    <name type="scientific">Clunio marinus</name>
    <dbReference type="NCBI Taxonomy" id="568069"/>
    <lineage>
        <taxon>Eukaryota</taxon>
        <taxon>Metazoa</taxon>
        <taxon>Ecdysozoa</taxon>
        <taxon>Arthropoda</taxon>
        <taxon>Hexapoda</taxon>
        <taxon>Insecta</taxon>
        <taxon>Pterygota</taxon>
        <taxon>Neoptera</taxon>
        <taxon>Endopterygota</taxon>
        <taxon>Diptera</taxon>
        <taxon>Nematocera</taxon>
        <taxon>Chironomoidea</taxon>
        <taxon>Chironomidae</taxon>
        <taxon>Clunio</taxon>
    </lineage>
</organism>
<dbReference type="Proteomes" id="UP000183832">
    <property type="component" value="Unassembled WGS sequence"/>
</dbReference>
<evidence type="ECO:0000256" key="1">
    <source>
        <dbReference type="SAM" id="MobiDB-lite"/>
    </source>
</evidence>
<feature type="compositionally biased region" description="Acidic residues" evidence="1">
    <location>
        <begin position="350"/>
        <end position="362"/>
    </location>
</feature>
<keyword evidence="2" id="KW-0732">Signal</keyword>
<feature type="compositionally biased region" description="Low complexity" evidence="1">
    <location>
        <begin position="190"/>
        <end position="236"/>
    </location>
</feature>
<evidence type="ECO:0000313" key="3">
    <source>
        <dbReference type="EMBL" id="CRK97267.1"/>
    </source>
</evidence>
<feature type="region of interest" description="Disordered" evidence="1">
    <location>
        <begin position="319"/>
        <end position="362"/>
    </location>
</feature>
<proteinExistence type="predicted"/>
<sequence>MWFEFVFVFTLTFNVISYPYAPDGNYQVVLSRTRGNTLVENGLVYATPKTKSGISYQIDDDHIPNYTQQPPHAGDYLHSRRNQILRRPQTVDSNGMVYPSTGHGVTIFRPGGFHYSSHSQAAIFNQGNPGWKPNAGHAVYTVHSTPPPFGVYQNAGYRPTIKNDSSYRPKSTTTSTTKTFSHHSSEKPQQHQYQYQSQSQHNQQQEQHHYQSQHNKQQEQHQYQSQSQPNNQQEQHQYQEPELKPIFTSVQKVEEGEQLIEDSVVSFPPDLSGIKADDELPPSSTGLPVLYHTLDENPILNPVEKIAISIELPTFNYNSTDDDTTRAPLKRPTLTTSSTTTSTTTSTELPETEETEEDIKPR</sequence>
<name>A0A1J1IAM5_9DIPT</name>
<feature type="chain" id="PRO_5011977994" evidence="2">
    <location>
        <begin position="18"/>
        <end position="362"/>
    </location>
</feature>
<feature type="signal peptide" evidence="2">
    <location>
        <begin position="1"/>
        <end position="17"/>
    </location>
</feature>
<dbReference type="EMBL" id="CVRI01000047">
    <property type="protein sequence ID" value="CRK97267.1"/>
    <property type="molecule type" value="Genomic_DNA"/>
</dbReference>
<evidence type="ECO:0000256" key="2">
    <source>
        <dbReference type="SAM" id="SignalP"/>
    </source>
</evidence>
<reference evidence="3 4" key="1">
    <citation type="submission" date="2015-04" db="EMBL/GenBank/DDBJ databases">
        <authorList>
            <person name="Syromyatnikov M.Y."/>
            <person name="Popov V.N."/>
        </authorList>
    </citation>
    <scope>NUCLEOTIDE SEQUENCE [LARGE SCALE GENOMIC DNA]</scope>
</reference>
<feature type="compositionally biased region" description="Low complexity" evidence="1">
    <location>
        <begin position="332"/>
        <end position="349"/>
    </location>
</feature>
<protein>
    <submittedName>
        <fullName evidence="3">CLUMA_CG010663, isoform A</fullName>
    </submittedName>
</protein>
<keyword evidence="4" id="KW-1185">Reference proteome</keyword>
<feature type="region of interest" description="Disordered" evidence="1">
    <location>
        <begin position="151"/>
        <end position="239"/>
    </location>
</feature>
<dbReference type="AlphaFoldDB" id="A0A1J1IAM5"/>
<gene>
    <name evidence="3" type="ORF">CLUMA_CG010663</name>
</gene>
<evidence type="ECO:0000313" key="4">
    <source>
        <dbReference type="Proteomes" id="UP000183832"/>
    </source>
</evidence>
<feature type="compositionally biased region" description="Low complexity" evidence="1">
    <location>
        <begin position="170"/>
        <end position="179"/>
    </location>
</feature>